<evidence type="ECO:0000313" key="5">
    <source>
        <dbReference type="EMBL" id="MBK4717190.1"/>
    </source>
</evidence>
<dbReference type="Proteomes" id="UP000659047">
    <property type="component" value="Unassembled WGS sequence"/>
</dbReference>
<dbReference type="SUPFAM" id="SSF47598">
    <property type="entry name" value="Ribbon-helix-helix"/>
    <property type="match status" value="1"/>
</dbReference>
<evidence type="ECO:0000256" key="4">
    <source>
        <dbReference type="ARBA" id="ARBA00037106"/>
    </source>
</evidence>
<sequence>MPTSVALSPYFEAFIREQIESGRYNNTSEVIRAGLRALEEREQQIKLDALRDAVSAGISSGESRSAEEVFGRLSRKYRHMAEGHSDK</sequence>
<dbReference type="GO" id="GO:0006355">
    <property type="term" value="P:regulation of DNA-templated transcription"/>
    <property type="evidence" value="ECO:0007669"/>
    <property type="project" value="InterPro"/>
</dbReference>
<protein>
    <recommendedName>
        <fullName evidence="2">Antitoxin ParD</fullName>
    </recommendedName>
</protein>
<dbReference type="EMBL" id="JAEPBH010000149">
    <property type="protein sequence ID" value="MBK4717190.1"/>
    <property type="molecule type" value="Genomic_DNA"/>
</dbReference>
<evidence type="ECO:0000256" key="1">
    <source>
        <dbReference type="ARBA" id="ARBA00008580"/>
    </source>
</evidence>
<dbReference type="Gene3D" id="6.10.10.120">
    <property type="entry name" value="Antitoxin ParD1-like"/>
    <property type="match status" value="1"/>
</dbReference>
<organism evidence="5 6">
    <name type="scientific">Tenebrionibacter intestinalis</name>
    <dbReference type="NCBI Taxonomy" id="2799638"/>
    <lineage>
        <taxon>Bacteria</taxon>
        <taxon>Pseudomonadati</taxon>
        <taxon>Pseudomonadota</taxon>
        <taxon>Gammaproteobacteria</taxon>
        <taxon>Enterobacterales</taxon>
        <taxon>Enterobacteriaceae</taxon>
        <taxon>Tenebrionibacter/Tenebrionicola group</taxon>
        <taxon>Tenebrionibacter</taxon>
    </lineage>
</organism>
<comment type="function">
    <text evidence="4">Antitoxin component of a type II toxin-antitoxin (TA) system. Neutralizes the effect of toxin ParE.</text>
</comment>
<keyword evidence="3" id="KW-1277">Toxin-antitoxin system</keyword>
<gene>
    <name evidence="5" type="ORF">JJB97_18165</name>
</gene>
<comment type="caution">
    <text evidence="5">The sequence shown here is derived from an EMBL/GenBank/DDBJ whole genome shotgun (WGS) entry which is preliminary data.</text>
</comment>
<name>A0A8K0VAF8_9ENTR</name>
<keyword evidence="6" id="KW-1185">Reference proteome</keyword>
<dbReference type="InterPro" id="IPR038296">
    <property type="entry name" value="ParD_sf"/>
</dbReference>
<evidence type="ECO:0000256" key="3">
    <source>
        <dbReference type="ARBA" id="ARBA00022649"/>
    </source>
</evidence>
<proteinExistence type="inferred from homology"/>
<dbReference type="PANTHER" id="PTHR36582:SF2">
    <property type="entry name" value="ANTITOXIN PARD"/>
    <property type="match status" value="1"/>
</dbReference>
<evidence type="ECO:0000313" key="6">
    <source>
        <dbReference type="Proteomes" id="UP000659047"/>
    </source>
</evidence>
<dbReference type="InterPro" id="IPR010985">
    <property type="entry name" value="Ribbon_hlx_hlx"/>
</dbReference>
<comment type="similarity">
    <text evidence="1">Belongs to the ParD antitoxin family.</text>
</comment>
<accession>A0A8K0VAF8</accession>
<dbReference type="RefSeq" id="WP_238715490.1">
    <property type="nucleotide sequence ID" value="NZ_JAEPBH010000149.1"/>
</dbReference>
<dbReference type="InterPro" id="IPR022789">
    <property type="entry name" value="ParD"/>
</dbReference>
<evidence type="ECO:0000256" key="2">
    <source>
        <dbReference type="ARBA" id="ARBA00017940"/>
    </source>
</evidence>
<reference evidence="5" key="1">
    <citation type="submission" date="2021-01" db="EMBL/GenBank/DDBJ databases">
        <title>Intestinitalea alba gen. nov., sp. nov., a novel genus of the family Enterobacteriaceae, isolated from the gut of the plastic-eating mealworm Tenebrio molitor L.</title>
        <authorList>
            <person name="Yang Y."/>
        </authorList>
    </citation>
    <scope>NUCLEOTIDE SEQUENCE</scope>
    <source>
        <strain evidence="5">BIT-L3</strain>
    </source>
</reference>
<dbReference type="AlphaFoldDB" id="A0A8K0VAF8"/>
<dbReference type="PANTHER" id="PTHR36582">
    <property type="entry name" value="ANTITOXIN PARD"/>
    <property type="match status" value="1"/>
</dbReference>
<dbReference type="NCBIfam" id="TIGR02606">
    <property type="entry name" value="antidote_CC2985"/>
    <property type="match status" value="1"/>
</dbReference>
<dbReference type="Pfam" id="PF03693">
    <property type="entry name" value="ParD_antitoxin"/>
    <property type="match status" value="1"/>
</dbReference>